<organism evidence="1">
    <name type="scientific">marine sediment metagenome</name>
    <dbReference type="NCBI Taxonomy" id="412755"/>
    <lineage>
        <taxon>unclassified sequences</taxon>
        <taxon>metagenomes</taxon>
        <taxon>ecological metagenomes</taxon>
    </lineage>
</organism>
<dbReference type="EMBL" id="BART01016318">
    <property type="protein sequence ID" value="GAG80193.1"/>
    <property type="molecule type" value="Genomic_DNA"/>
</dbReference>
<gene>
    <name evidence="1" type="ORF">S01H4_31419</name>
</gene>
<dbReference type="Gene3D" id="3.30.390.30">
    <property type="match status" value="1"/>
</dbReference>
<comment type="caution">
    <text evidence="1">The sequence shown here is derived from an EMBL/GenBank/DDBJ whole genome shotgun (WGS) entry which is preliminary data.</text>
</comment>
<reference evidence="1" key="1">
    <citation type="journal article" date="2014" name="Front. Microbiol.">
        <title>High frequency of phylogenetically diverse reductive dehalogenase-homologous genes in deep subseafloor sedimentary metagenomes.</title>
        <authorList>
            <person name="Kawai M."/>
            <person name="Futagami T."/>
            <person name="Toyoda A."/>
            <person name="Takaki Y."/>
            <person name="Nishi S."/>
            <person name="Hori S."/>
            <person name="Arai W."/>
            <person name="Tsubouchi T."/>
            <person name="Morono Y."/>
            <person name="Uchiyama I."/>
            <person name="Ito T."/>
            <person name="Fujiyama A."/>
            <person name="Inagaki F."/>
            <person name="Takami H."/>
        </authorList>
    </citation>
    <scope>NUCLEOTIDE SEQUENCE</scope>
    <source>
        <strain evidence="1">Expedition CK06-06</strain>
    </source>
</reference>
<dbReference type="AlphaFoldDB" id="X1B7S5"/>
<dbReference type="InterPro" id="IPR016156">
    <property type="entry name" value="FAD/NAD-linked_Rdtase_dimer_sf"/>
</dbReference>
<dbReference type="SUPFAM" id="SSF55424">
    <property type="entry name" value="FAD/NAD-linked reductases, dimerisation (C-terminal) domain"/>
    <property type="match status" value="1"/>
</dbReference>
<protein>
    <recommendedName>
        <fullName evidence="2">Pyridine nucleotide-disulphide oxidoreductase dimerisation domain-containing protein</fullName>
    </recommendedName>
</protein>
<evidence type="ECO:0008006" key="2">
    <source>
        <dbReference type="Google" id="ProtNLM"/>
    </source>
</evidence>
<proteinExistence type="predicted"/>
<evidence type="ECO:0000313" key="1">
    <source>
        <dbReference type="EMBL" id="GAG80193.1"/>
    </source>
</evidence>
<name>X1B7S5_9ZZZZ</name>
<accession>X1B7S5</accession>
<sequence length="43" mass="4890">MKNNLTTHQIAETIHSHPTISEMVLEGVEDVHGMAVHKKGRRR</sequence>